<evidence type="ECO:0000256" key="1">
    <source>
        <dbReference type="SAM" id="Phobius"/>
    </source>
</evidence>
<name>A0A8D8BNM0_CULPI</name>
<accession>A0A8D8BNM0</accession>
<feature type="transmembrane region" description="Helical" evidence="1">
    <location>
        <begin position="55"/>
        <end position="72"/>
    </location>
</feature>
<dbReference type="EMBL" id="HBUE01084456">
    <property type="protein sequence ID" value="CAG6479094.1"/>
    <property type="molecule type" value="Transcribed_RNA"/>
</dbReference>
<sequence>MDTIKTNIASLCEVACDYFQFVSWFVPNRSWFVKNNHHVIFGQNHLLNEMSFVNLYKLIVIVVNLVDIVVFFRVFGFLFISSATTTTAVFIFVARYILITIRPNFTAGLLSFKVSTLRICENGRTSGWRVFDSVSSLSMTSHELWLTS</sequence>
<evidence type="ECO:0000313" key="2">
    <source>
        <dbReference type="EMBL" id="CAG6479094.1"/>
    </source>
</evidence>
<dbReference type="AlphaFoldDB" id="A0A8D8BNM0"/>
<organism evidence="2">
    <name type="scientific">Culex pipiens</name>
    <name type="common">House mosquito</name>
    <dbReference type="NCBI Taxonomy" id="7175"/>
    <lineage>
        <taxon>Eukaryota</taxon>
        <taxon>Metazoa</taxon>
        <taxon>Ecdysozoa</taxon>
        <taxon>Arthropoda</taxon>
        <taxon>Hexapoda</taxon>
        <taxon>Insecta</taxon>
        <taxon>Pterygota</taxon>
        <taxon>Neoptera</taxon>
        <taxon>Endopterygota</taxon>
        <taxon>Diptera</taxon>
        <taxon>Nematocera</taxon>
        <taxon>Culicoidea</taxon>
        <taxon>Culicidae</taxon>
        <taxon>Culicinae</taxon>
        <taxon>Culicini</taxon>
        <taxon>Culex</taxon>
        <taxon>Culex</taxon>
    </lineage>
</organism>
<protein>
    <submittedName>
        <fullName evidence="2">(northern house mosquito) hypothetical protein</fullName>
    </submittedName>
</protein>
<keyword evidence="1" id="KW-0472">Membrane</keyword>
<reference evidence="2" key="1">
    <citation type="submission" date="2021-05" db="EMBL/GenBank/DDBJ databases">
        <authorList>
            <person name="Alioto T."/>
            <person name="Alioto T."/>
            <person name="Gomez Garrido J."/>
        </authorList>
    </citation>
    <scope>NUCLEOTIDE SEQUENCE</scope>
</reference>
<feature type="transmembrane region" description="Helical" evidence="1">
    <location>
        <begin position="78"/>
        <end position="98"/>
    </location>
</feature>
<keyword evidence="1" id="KW-1133">Transmembrane helix</keyword>
<proteinExistence type="predicted"/>
<keyword evidence="1" id="KW-0812">Transmembrane</keyword>